<reference evidence="1 2" key="1">
    <citation type="submission" date="2019-04" db="EMBL/GenBank/DDBJ databases">
        <title>Whole genome sequencing of Brevibacillus sp. TGS2-1.</title>
        <authorList>
            <person name="Choi A."/>
        </authorList>
    </citation>
    <scope>NUCLEOTIDE SEQUENCE [LARGE SCALE GENOMIC DNA]</scope>
    <source>
        <strain evidence="1 2">TGS2-1</strain>
    </source>
</reference>
<dbReference type="RefSeq" id="WP_137032938.1">
    <property type="nucleotide sequence ID" value="NZ_SZNK01000001.1"/>
</dbReference>
<accession>A0A4U2YEA4</accession>
<gene>
    <name evidence="1" type="ORF">E8L90_28835</name>
</gene>
<comment type="caution">
    <text evidence="1">The sequence shown here is derived from an EMBL/GenBank/DDBJ whole genome shotgun (WGS) entry which is preliminary data.</text>
</comment>
<organism evidence="1 2">
    <name type="scientific">Brevibacillus antibioticus</name>
    <dbReference type="NCBI Taxonomy" id="2570228"/>
    <lineage>
        <taxon>Bacteria</taxon>
        <taxon>Bacillati</taxon>
        <taxon>Bacillota</taxon>
        <taxon>Bacilli</taxon>
        <taxon>Bacillales</taxon>
        <taxon>Paenibacillaceae</taxon>
        <taxon>Brevibacillus</taxon>
    </lineage>
</organism>
<dbReference type="AlphaFoldDB" id="A0A4U2YEA4"/>
<proteinExistence type="predicted"/>
<dbReference type="OrthoDB" id="6794189at2"/>
<evidence type="ECO:0000313" key="2">
    <source>
        <dbReference type="Proteomes" id="UP000307841"/>
    </source>
</evidence>
<keyword evidence="2" id="KW-1185">Reference proteome</keyword>
<evidence type="ECO:0000313" key="1">
    <source>
        <dbReference type="EMBL" id="TKI59080.1"/>
    </source>
</evidence>
<protein>
    <submittedName>
        <fullName evidence="1">Uncharacterized protein</fullName>
    </submittedName>
</protein>
<name>A0A4U2YEA4_9BACL</name>
<sequence>MMVEVLQPLLSFLERDVHRLEDIHKDSRAFQDPSIKAMFQHAVSNPESINEILGQLTAFLDSEADTYKKGMACIMSGTLVENGGAPSLIVDSVVRQLERHLILIEAYLENEELSMEEHFLSSPDTVKARVTSDFVILATMTMICRNKQARNQMRQKEGLVRLIESLYEHVDNLEYVHDVLNSVDDLEVVALHPETLTGVRVRLETVQNNFHLFTLLQDVMLRSFHSMEPFASMQRNEVAIKAASGIEYPETSGASDEALFGFFNMYGLDENSSELKQNQLEGWVFGEMMPTHIPRIDGKVMILLGEKIFASRSWDLSFCIPVHSALSPKTELLEVLSPEQTKAWLDRIVAMRGRAD</sequence>
<dbReference type="EMBL" id="SZNK01000001">
    <property type="protein sequence ID" value="TKI59080.1"/>
    <property type="molecule type" value="Genomic_DNA"/>
</dbReference>
<dbReference type="Proteomes" id="UP000307841">
    <property type="component" value="Unassembled WGS sequence"/>
</dbReference>